<evidence type="ECO:0000259" key="10">
    <source>
        <dbReference type="PROSITE" id="PS51704"/>
    </source>
</evidence>
<reference evidence="11" key="2">
    <citation type="journal article" date="2022" name="Hortic Res">
        <title>The genome of Dioscorea zingiberensis sheds light on the biosynthesis, origin and evolution of the medicinally important diosgenin saponins.</title>
        <authorList>
            <person name="Li Y."/>
            <person name="Tan C."/>
            <person name="Li Z."/>
            <person name="Guo J."/>
            <person name="Li S."/>
            <person name="Chen X."/>
            <person name="Wang C."/>
            <person name="Dai X."/>
            <person name="Yang H."/>
            <person name="Song W."/>
            <person name="Hou L."/>
            <person name="Xu J."/>
            <person name="Tong Z."/>
            <person name="Xu A."/>
            <person name="Yuan X."/>
            <person name="Wang W."/>
            <person name="Yang Q."/>
            <person name="Chen L."/>
            <person name="Sun Z."/>
            <person name="Wang K."/>
            <person name="Pan B."/>
            <person name="Chen J."/>
            <person name="Bao Y."/>
            <person name="Liu F."/>
            <person name="Qi X."/>
            <person name="Gang D.R."/>
            <person name="Wen J."/>
            <person name="Li J."/>
        </authorList>
    </citation>
    <scope>NUCLEOTIDE SEQUENCE</scope>
    <source>
        <strain evidence="11">Dzin_1.0</strain>
    </source>
</reference>
<keyword evidence="3 9" id="KW-0732">Signal</keyword>
<dbReference type="InterPro" id="IPR030395">
    <property type="entry name" value="GP_PDE_dom"/>
</dbReference>
<proteinExistence type="inferred from homology"/>
<organism evidence="11 12">
    <name type="scientific">Dioscorea zingiberensis</name>
    <dbReference type="NCBI Taxonomy" id="325984"/>
    <lineage>
        <taxon>Eukaryota</taxon>
        <taxon>Viridiplantae</taxon>
        <taxon>Streptophyta</taxon>
        <taxon>Embryophyta</taxon>
        <taxon>Tracheophyta</taxon>
        <taxon>Spermatophyta</taxon>
        <taxon>Magnoliopsida</taxon>
        <taxon>Liliopsida</taxon>
        <taxon>Dioscoreales</taxon>
        <taxon>Dioscoreaceae</taxon>
        <taxon>Dioscorea</taxon>
    </lineage>
</organism>
<keyword evidence="5" id="KW-0378">Hydrolase</keyword>
<feature type="compositionally biased region" description="Polar residues" evidence="8">
    <location>
        <begin position="722"/>
        <end position="749"/>
    </location>
</feature>
<dbReference type="GO" id="GO:0008889">
    <property type="term" value="F:glycerophosphodiester phosphodiesterase activity"/>
    <property type="evidence" value="ECO:0007669"/>
    <property type="project" value="UniProtKB-EC"/>
</dbReference>
<dbReference type="OrthoDB" id="1058301at2759"/>
<dbReference type="InterPro" id="IPR017946">
    <property type="entry name" value="PLC-like_Pdiesterase_TIM-brl"/>
</dbReference>
<feature type="compositionally biased region" description="Low complexity" evidence="8">
    <location>
        <begin position="750"/>
        <end position="761"/>
    </location>
</feature>
<feature type="domain" description="GP-PDE" evidence="10">
    <location>
        <begin position="42"/>
        <end position="338"/>
    </location>
</feature>
<evidence type="ECO:0000313" key="11">
    <source>
        <dbReference type="EMBL" id="KAJ0965155.1"/>
    </source>
</evidence>
<sequence length="787" mass="86740">MLERSSSWDFSFFLLASLLLHSLVTAQLAKPSSWQTLSGSAPAVIAKGGFSGIFPDSSFAAYQFALTDSSTDTILWCDVRLTKDGVGICLPEIKLDNCTDITYEMVLVFVFLKIKLDNCTDITYEYPYGKRTYSINGKNTSGWFSVDYTAKALENVYLVQAIYSRTEKFDSSYQILHVEDVAIQIKPPGLWLNIQHDLFYTQQNLSMRSYVVTVSKRVIVNYISSPEVAFLLGLVAQFKGTKTKLVFQFLGDDDIEPTMTQTYGSLLKTLPLSRHLLLGFLCPSNTFGIICLGFQNDAIIPYNFSYDPLAEYLKFVDNGVFSVDGVPLQTILELYRRSEGCYSHLDKNNSSDPGKPVIISHNGASGTYPDCTDLAYQQAVQDGADFIDCPVQVTQDGVPICMSSTDLTKTTTVATSAFRGRFSVIPEIQKNEGIFSFNFTWEEIQKNLTPSISSPEIDFGMFRNPRYKNSGKFMTLSDFLAFAKDKPLSGVLLKIENAAFLVERLGFSVVDAVISALNITGYNDHPTQRVMIQSSNSSVLVKFKQQTNYNLSYRVDEYISNADDSTITNIAKFAHSVAIKKNSIFPSNYNYITGQTGVVPRLHSAGLEVYVHILRNEFVTHAWDYFMDPYVEINSFVQTAGVDGIITDSPRTTKLYRRNTCSKLGDKLPQYMKPVEVGTLWSMISQAKLPPAMAPYPVLNDSDVVEPPLPSAPVKPSAPIGGNTNAVTPKSAPTPSGSTAPIGGNTNAVTPKSAPTPSGSTTPLSSFASVFISLTMMKLLSQLLGQS</sequence>
<comment type="similarity">
    <text evidence="1">Belongs to the glycerophosphoryl diester phosphodiesterase family.</text>
</comment>
<dbReference type="CDD" id="cd08604">
    <property type="entry name" value="GDPD_SHV3_repeat_2"/>
    <property type="match status" value="1"/>
</dbReference>
<dbReference type="EMBL" id="JAGGNH010000008">
    <property type="protein sequence ID" value="KAJ0965155.1"/>
    <property type="molecule type" value="Genomic_DNA"/>
</dbReference>
<dbReference type="EC" id="3.1.4.46" evidence="2"/>
<evidence type="ECO:0000256" key="2">
    <source>
        <dbReference type="ARBA" id="ARBA00012247"/>
    </source>
</evidence>
<keyword evidence="12" id="KW-1185">Reference proteome</keyword>
<keyword evidence="4" id="KW-0319">Glycerol metabolism</keyword>
<dbReference type="SUPFAM" id="SSF51695">
    <property type="entry name" value="PLC-like phosphodiesterases"/>
    <property type="match status" value="2"/>
</dbReference>
<dbReference type="AlphaFoldDB" id="A0A9D5C2K4"/>
<evidence type="ECO:0000256" key="4">
    <source>
        <dbReference type="ARBA" id="ARBA00022798"/>
    </source>
</evidence>
<name>A0A9D5C2K4_9LILI</name>
<feature type="chain" id="PRO_5038942585" description="glycerophosphodiester phosphodiesterase" evidence="9">
    <location>
        <begin position="27"/>
        <end position="787"/>
    </location>
</feature>
<evidence type="ECO:0000256" key="1">
    <source>
        <dbReference type="ARBA" id="ARBA00007277"/>
    </source>
</evidence>
<dbReference type="Pfam" id="PF03009">
    <property type="entry name" value="GDPD"/>
    <property type="match status" value="1"/>
</dbReference>
<dbReference type="FunFam" id="3.20.20.190:FF:000011">
    <property type="entry name" value="Glycerophosphodiester phosphodiesterase GDPDL3"/>
    <property type="match status" value="1"/>
</dbReference>
<evidence type="ECO:0000256" key="3">
    <source>
        <dbReference type="ARBA" id="ARBA00022729"/>
    </source>
</evidence>
<dbReference type="GO" id="GO:0006071">
    <property type="term" value="P:glycerol metabolic process"/>
    <property type="evidence" value="ECO:0007669"/>
    <property type="project" value="UniProtKB-KW"/>
</dbReference>
<dbReference type="Proteomes" id="UP001085076">
    <property type="component" value="Miscellaneous, Linkage group lg08"/>
</dbReference>
<comment type="caution">
    <text evidence="11">The sequence shown here is derived from an EMBL/GenBank/DDBJ whole genome shotgun (WGS) entry which is preliminary data.</text>
</comment>
<evidence type="ECO:0000256" key="5">
    <source>
        <dbReference type="ARBA" id="ARBA00022801"/>
    </source>
</evidence>
<protein>
    <recommendedName>
        <fullName evidence="2">glycerophosphodiester phosphodiesterase</fullName>
        <ecNumber evidence="2">3.1.4.46</ecNumber>
    </recommendedName>
</protein>
<dbReference type="PANTHER" id="PTHR43620:SF7">
    <property type="entry name" value="GLYCEROPHOSPHODIESTER PHOSPHODIESTERASE GDPD5-RELATED"/>
    <property type="match status" value="1"/>
</dbReference>
<keyword evidence="6" id="KW-0325">Glycoprotein</keyword>
<feature type="region of interest" description="Disordered" evidence="8">
    <location>
        <begin position="707"/>
        <end position="761"/>
    </location>
</feature>
<feature type="domain" description="GP-PDE" evidence="10">
    <location>
        <begin position="356"/>
        <end position="657"/>
    </location>
</feature>
<evidence type="ECO:0000256" key="8">
    <source>
        <dbReference type="SAM" id="MobiDB-lite"/>
    </source>
</evidence>
<reference evidence="11" key="1">
    <citation type="submission" date="2021-03" db="EMBL/GenBank/DDBJ databases">
        <authorList>
            <person name="Li Z."/>
            <person name="Yang C."/>
        </authorList>
    </citation>
    <scope>NUCLEOTIDE SEQUENCE</scope>
    <source>
        <strain evidence="11">Dzin_1.0</strain>
        <tissue evidence="11">Leaf</tissue>
    </source>
</reference>
<gene>
    <name evidence="11" type="ORF">J5N97_026293</name>
</gene>
<accession>A0A9D5C2K4</accession>
<dbReference type="PANTHER" id="PTHR43620">
    <property type="entry name" value="GLYCEROPHOSPHORYL DIESTER PHOSPHODIESTERASE"/>
    <property type="match status" value="1"/>
</dbReference>
<comment type="catalytic activity">
    <reaction evidence="7">
        <text>a sn-glycero-3-phosphodiester + H2O = an alcohol + sn-glycerol 3-phosphate + H(+)</text>
        <dbReference type="Rhea" id="RHEA:12969"/>
        <dbReference type="ChEBI" id="CHEBI:15377"/>
        <dbReference type="ChEBI" id="CHEBI:15378"/>
        <dbReference type="ChEBI" id="CHEBI:30879"/>
        <dbReference type="ChEBI" id="CHEBI:57597"/>
        <dbReference type="ChEBI" id="CHEBI:83408"/>
        <dbReference type="EC" id="3.1.4.46"/>
    </reaction>
</comment>
<evidence type="ECO:0000256" key="9">
    <source>
        <dbReference type="SAM" id="SignalP"/>
    </source>
</evidence>
<dbReference type="Gene3D" id="3.20.20.190">
    <property type="entry name" value="Phosphatidylinositol (PI) phosphodiesterase"/>
    <property type="match status" value="2"/>
</dbReference>
<evidence type="ECO:0000313" key="12">
    <source>
        <dbReference type="Proteomes" id="UP001085076"/>
    </source>
</evidence>
<evidence type="ECO:0000256" key="7">
    <source>
        <dbReference type="ARBA" id="ARBA00047512"/>
    </source>
</evidence>
<dbReference type="GO" id="GO:0006629">
    <property type="term" value="P:lipid metabolic process"/>
    <property type="evidence" value="ECO:0007669"/>
    <property type="project" value="InterPro"/>
</dbReference>
<dbReference type="PROSITE" id="PS51704">
    <property type="entry name" value="GP_PDE"/>
    <property type="match status" value="2"/>
</dbReference>
<evidence type="ECO:0000256" key="6">
    <source>
        <dbReference type="ARBA" id="ARBA00023180"/>
    </source>
</evidence>
<feature type="signal peptide" evidence="9">
    <location>
        <begin position="1"/>
        <end position="26"/>
    </location>
</feature>